<protein>
    <submittedName>
        <fullName evidence="1">Uncharacterized protein</fullName>
    </submittedName>
</protein>
<keyword evidence="2" id="KW-1185">Reference proteome</keyword>
<proteinExistence type="predicted"/>
<sequence>MSSTAGNTMANYVRTFTFKESRALDVKCARWVYRRSLPLSVTSSPELISFCRALNPAYTPPSRFSLADHLSKGEFMAQSRVVNLFVNRAMRDGDLVVIGDGWSDRLRNSIYNYVVFTPEALYMETKVWGESRLSAENTAEFFATRIEALEARNVVAFASDTENRMKAVWDLLEARFPWILTIPCSDHCFDLLVADIAKHPDVAGILSFCNSMTQYFKNHSFPKAVMERCQMSEYKQIIQLQRPGDTRWKSQQTAAAVFLKAQGAMEKAVVDATFKRECVQSRSSEQPKAALDAALAVKDERNWEQLKMVVELLEPLAMSLDNVQSDGRGLAMVHSAFLRLHAHFASFSYPSAAGRSLLRQHVLKCVVHRQHYTLRPMHTLAYLLDPRYIDMPDQPDSAELARGLGLLRSMASAHNIKLALAAHKCSHEDELPGDYEKPTEDNVMGEYTSYKAQMGGNFILPEVWTKDTTKDSLAWRKLWGTSLPHLQAVAIKVMKMPVGFAAGKRSFSNAANIQTKLRTRLS</sequence>
<evidence type="ECO:0000313" key="1">
    <source>
        <dbReference type="EMBL" id="KAK1866564.1"/>
    </source>
</evidence>
<evidence type="ECO:0000313" key="2">
    <source>
        <dbReference type="Proteomes" id="UP000798662"/>
    </source>
</evidence>
<accession>A0ACC3C8U6</accession>
<dbReference type="EMBL" id="CM020619">
    <property type="protein sequence ID" value="KAK1866564.1"/>
    <property type="molecule type" value="Genomic_DNA"/>
</dbReference>
<organism evidence="1 2">
    <name type="scientific">Pyropia yezoensis</name>
    <name type="common">Susabi-nori</name>
    <name type="synonym">Porphyra yezoensis</name>
    <dbReference type="NCBI Taxonomy" id="2788"/>
    <lineage>
        <taxon>Eukaryota</taxon>
        <taxon>Rhodophyta</taxon>
        <taxon>Bangiophyceae</taxon>
        <taxon>Bangiales</taxon>
        <taxon>Bangiaceae</taxon>
        <taxon>Pyropia</taxon>
    </lineage>
</organism>
<name>A0ACC3C8U6_PYRYE</name>
<comment type="caution">
    <text evidence="1">The sequence shown here is derived from an EMBL/GenBank/DDBJ whole genome shotgun (WGS) entry which is preliminary data.</text>
</comment>
<gene>
    <name evidence="1" type="ORF">I4F81_009080</name>
</gene>
<reference evidence="1" key="1">
    <citation type="submission" date="2019-11" db="EMBL/GenBank/DDBJ databases">
        <title>Nori genome reveals adaptations in red seaweeds to the harsh intertidal environment.</title>
        <authorList>
            <person name="Wang D."/>
            <person name="Mao Y."/>
        </authorList>
    </citation>
    <scope>NUCLEOTIDE SEQUENCE</scope>
    <source>
        <tissue evidence="1">Gametophyte</tissue>
    </source>
</reference>
<dbReference type="Proteomes" id="UP000798662">
    <property type="component" value="Chromosome 2"/>
</dbReference>